<evidence type="ECO:0000313" key="1">
    <source>
        <dbReference type="EMBL" id="MXY34974.1"/>
    </source>
</evidence>
<proteinExistence type="predicted"/>
<dbReference type="AlphaFoldDB" id="A0A6B0Y1N6"/>
<organism evidence="1">
    <name type="scientific">Boseongicola sp. SB0664_bin_43</name>
    <dbReference type="NCBI Taxonomy" id="2604844"/>
    <lineage>
        <taxon>Bacteria</taxon>
        <taxon>Pseudomonadati</taxon>
        <taxon>Pseudomonadota</taxon>
        <taxon>Alphaproteobacteria</taxon>
        <taxon>Rhodobacterales</taxon>
        <taxon>Paracoccaceae</taxon>
        <taxon>Boseongicola</taxon>
    </lineage>
</organism>
<reference evidence="1" key="1">
    <citation type="submission" date="2019-09" db="EMBL/GenBank/DDBJ databases">
        <title>Characterisation of the sponge microbiome using genome-centric metagenomics.</title>
        <authorList>
            <person name="Engelberts J.P."/>
            <person name="Robbins S.J."/>
            <person name="De Goeij J.M."/>
            <person name="Aranda M."/>
            <person name="Bell S.C."/>
            <person name="Webster N.S."/>
        </authorList>
    </citation>
    <scope>NUCLEOTIDE SEQUENCE</scope>
    <source>
        <strain evidence="1">SB0664_bin_43</strain>
    </source>
</reference>
<gene>
    <name evidence="1" type="ORF">F4Y60_13010</name>
</gene>
<accession>A0A6B0Y1N6</accession>
<comment type="caution">
    <text evidence="1">The sequence shown here is derived from an EMBL/GenBank/DDBJ whole genome shotgun (WGS) entry which is preliminary data.</text>
</comment>
<dbReference type="EMBL" id="VXRY01000536">
    <property type="protein sequence ID" value="MXY34974.1"/>
    <property type="molecule type" value="Genomic_DNA"/>
</dbReference>
<name>A0A6B0Y1N6_9RHOB</name>
<sequence length="105" mass="12049">MVARRVMVVTPLGRWAEDRGSGLILADHESSIQFDHVLERDMRVLDRQRGAVRVGGRFACCRNRKRYLEPGSQIMWCVHTRLSIFALGSRIGIRAEQRRASAQEK</sequence>
<protein>
    <submittedName>
        <fullName evidence="1">Uncharacterized protein</fullName>
    </submittedName>
</protein>